<evidence type="ECO:0000256" key="3">
    <source>
        <dbReference type="ARBA" id="ARBA00023125"/>
    </source>
</evidence>
<dbReference type="GO" id="GO:0000976">
    <property type="term" value="F:transcription cis-regulatory region binding"/>
    <property type="evidence" value="ECO:0007669"/>
    <property type="project" value="TreeGrafter"/>
</dbReference>
<evidence type="ECO:0000259" key="5">
    <source>
        <dbReference type="Pfam" id="PF03466"/>
    </source>
</evidence>
<evidence type="ECO:0000256" key="1">
    <source>
        <dbReference type="ARBA" id="ARBA00009437"/>
    </source>
</evidence>
<accession>A0A2T6C9K4</accession>
<dbReference type="InterPro" id="IPR005119">
    <property type="entry name" value="LysR_subst-bd"/>
</dbReference>
<evidence type="ECO:0000256" key="4">
    <source>
        <dbReference type="ARBA" id="ARBA00023163"/>
    </source>
</evidence>
<sequence length="170" mass="18744">MSLITDSSMELTEKVRNGTLDCALVAGPVNRPDLECIPLLEEELVLVHLHSQLNPSGLRTFLVFGSGCTYRARLESWLRHTGTLPFRLMEFGTFEAILGCARAGMGTGVLTRSATEHWLRDGDLHLHPLPDPFARVPTVLLRRRDPYPSPALEAFAEMAEAFLSGKTSAV</sequence>
<protein>
    <submittedName>
        <fullName evidence="6">LysR substrate binding domain-containing protein</fullName>
    </submittedName>
</protein>
<dbReference type="GO" id="GO:0006355">
    <property type="term" value="P:regulation of DNA-templated transcription"/>
    <property type="evidence" value="ECO:0007669"/>
    <property type="project" value="TreeGrafter"/>
</dbReference>
<dbReference type="PANTHER" id="PTHR30126">
    <property type="entry name" value="HTH-TYPE TRANSCRIPTIONAL REGULATOR"/>
    <property type="match status" value="1"/>
</dbReference>
<proteinExistence type="inferred from homology"/>
<keyword evidence="7" id="KW-1185">Reference proteome</keyword>
<evidence type="ECO:0000313" key="7">
    <source>
        <dbReference type="Proteomes" id="UP000244240"/>
    </source>
</evidence>
<dbReference type="PANTHER" id="PTHR30126:SF40">
    <property type="entry name" value="HTH-TYPE TRANSCRIPTIONAL REGULATOR GLTR"/>
    <property type="match status" value="1"/>
</dbReference>
<organism evidence="6 7">
    <name type="scientific">Melghirimyces profundicolus</name>
    <dbReference type="NCBI Taxonomy" id="1242148"/>
    <lineage>
        <taxon>Bacteria</taxon>
        <taxon>Bacillati</taxon>
        <taxon>Bacillota</taxon>
        <taxon>Bacilli</taxon>
        <taxon>Bacillales</taxon>
        <taxon>Thermoactinomycetaceae</taxon>
        <taxon>Melghirimyces</taxon>
    </lineage>
</organism>
<dbReference type="AlphaFoldDB" id="A0A2T6C9K4"/>
<keyword evidence="2" id="KW-0805">Transcription regulation</keyword>
<gene>
    <name evidence="6" type="ORF">C8P63_101219</name>
</gene>
<dbReference type="Gene3D" id="3.40.190.290">
    <property type="match status" value="1"/>
</dbReference>
<dbReference type="Proteomes" id="UP000244240">
    <property type="component" value="Unassembled WGS sequence"/>
</dbReference>
<dbReference type="SUPFAM" id="SSF53850">
    <property type="entry name" value="Periplasmic binding protein-like II"/>
    <property type="match status" value="1"/>
</dbReference>
<evidence type="ECO:0000313" key="6">
    <source>
        <dbReference type="EMBL" id="PTX64997.1"/>
    </source>
</evidence>
<evidence type="ECO:0000256" key="2">
    <source>
        <dbReference type="ARBA" id="ARBA00023015"/>
    </source>
</evidence>
<comment type="caution">
    <text evidence="6">The sequence shown here is derived from an EMBL/GenBank/DDBJ whole genome shotgun (WGS) entry which is preliminary data.</text>
</comment>
<feature type="domain" description="LysR substrate-binding" evidence="5">
    <location>
        <begin position="2"/>
        <end position="160"/>
    </location>
</feature>
<keyword evidence="3" id="KW-0238">DNA-binding</keyword>
<dbReference type="EMBL" id="QBKR01000001">
    <property type="protein sequence ID" value="PTX64997.1"/>
    <property type="molecule type" value="Genomic_DNA"/>
</dbReference>
<keyword evidence="4" id="KW-0804">Transcription</keyword>
<reference evidence="6 7" key="1">
    <citation type="submission" date="2018-04" db="EMBL/GenBank/DDBJ databases">
        <title>Genomic Encyclopedia of Archaeal and Bacterial Type Strains, Phase II (KMG-II): from individual species to whole genera.</title>
        <authorList>
            <person name="Goeker M."/>
        </authorList>
    </citation>
    <scope>NUCLEOTIDE SEQUENCE [LARGE SCALE GENOMIC DNA]</scope>
    <source>
        <strain evidence="6 7">DSM 45787</strain>
    </source>
</reference>
<comment type="similarity">
    <text evidence="1">Belongs to the LysR transcriptional regulatory family.</text>
</comment>
<dbReference type="Pfam" id="PF03466">
    <property type="entry name" value="LysR_substrate"/>
    <property type="match status" value="1"/>
</dbReference>
<name>A0A2T6C9K4_9BACL</name>